<feature type="region of interest" description="Disordered" evidence="1">
    <location>
        <begin position="200"/>
        <end position="219"/>
    </location>
</feature>
<dbReference type="AlphaFoldDB" id="G4NNC8"/>
<gene>
    <name evidence="3" type="ordered locus">CTO_0195</name>
</gene>
<dbReference type="KEGG" id="cra:CTO_0195"/>
<proteinExistence type="predicted"/>
<organism evidence="3 4">
    <name type="scientific">Chlamydia trachomatis serovar A (strain A2497)</name>
    <dbReference type="NCBI Taxonomy" id="580047"/>
    <lineage>
        <taxon>Bacteria</taxon>
        <taxon>Pseudomonadati</taxon>
        <taxon>Chlamydiota</taxon>
        <taxon>Chlamydiia</taxon>
        <taxon>Chlamydiales</taxon>
        <taxon>Chlamydiaceae</taxon>
        <taxon>Chlamydia/Chlamydophila group</taxon>
        <taxon>Chlamydia</taxon>
    </lineage>
</organism>
<dbReference type="EMBL" id="CP002401">
    <property type="protein sequence ID" value="AEP35006.1"/>
    <property type="molecule type" value="Genomic_DNA"/>
</dbReference>
<feature type="compositionally biased region" description="Basic and acidic residues" evidence="1">
    <location>
        <begin position="200"/>
        <end position="211"/>
    </location>
</feature>
<name>G4NNC8_CHLT4</name>
<dbReference type="PATRIC" id="fig|580047.4.peg.202"/>
<evidence type="ECO:0000313" key="3">
    <source>
        <dbReference type="EMBL" id="AEP35006.1"/>
    </source>
</evidence>
<dbReference type="Proteomes" id="UP000009287">
    <property type="component" value="Chromosome"/>
</dbReference>
<keyword evidence="2" id="KW-1133">Transmembrane helix</keyword>
<feature type="transmembrane region" description="Helical" evidence="2">
    <location>
        <begin position="78"/>
        <end position="101"/>
    </location>
</feature>
<keyword evidence="2" id="KW-0812">Transmembrane</keyword>
<protein>
    <submittedName>
        <fullName evidence="3">Putative membrane associated protein</fullName>
    </submittedName>
</protein>
<evidence type="ECO:0000256" key="2">
    <source>
        <dbReference type="SAM" id="Phobius"/>
    </source>
</evidence>
<evidence type="ECO:0000313" key="4">
    <source>
        <dbReference type="Proteomes" id="UP000009287"/>
    </source>
</evidence>
<evidence type="ECO:0000256" key="1">
    <source>
        <dbReference type="SAM" id="MobiDB-lite"/>
    </source>
</evidence>
<reference evidence="3 4" key="1">
    <citation type="journal article" date="2011" name="J. Exp. Med.">
        <title>A live-attenuated chlamydial vaccine protects against trachoma in nonhuman primates.</title>
        <authorList>
            <person name="Kari L."/>
            <person name="Whitmire W.M."/>
            <person name="Olivares-Zavaleta N."/>
            <person name="Goheen M.M."/>
            <person name="Taylor L.D."/>
            <person name="Carlson J.H."/>
            <person name="Sturdevant G.L."/>
            <person name="Lu C."/>
            <person name="Bakios L.E."/>
            <person name="Randall L.B."/>
            <person name="Parnell M.J."/>
            <person name="Zhong G."/>
            <person name="Caldwell H.D."/>
        </authorList>
    </citation>
    <scope>NUCLEOTIDE SEQUENCE [LARGE SCALE GENOMIC DNA]</scope>
    <source>
        <strain evidence="3 4">A2497</strain>
    </source>
</reference>
<feature type="transmembrane region" description="Helical" evidence="2">
    <location>
        <begin position="45"/>
        <end position="66"/>
    </location>
</feature>
<keyword evidence="2" id="KW-0472">Membrane</keyword>
<accession>G4NNC8</accession>
<sequence length="219" mass="24446">MTIPPLKLVQAARPLYDQQLHKLSREEKLSLQGEIRTHEVRSVPLVFFAMLAAVGAFLALCIGGVLCCIDNVVFLSEIFLPFILPGILSLLLIALLLRLAWKEQKLAAQKQQRIAASCYFESLALCRTYKSGAPSVKGLVNFIQSEILPSGFSKRFKFAVLTQAKPSLLTKKIQLTKTPFDETIETAFSHIREGLYLSESEQRDHDKKLDNEANTSPKG</sequence>